<gene>
    <name evidence="1" type="ORF">Ldro_1699</name>
</gene>
<dbReference type="Proteomes" id="UP000054736">
    <property type="component" value="Unassembled WGS sequence"/>
</dbReference>
<organism evidence="1 2">
    <name type="scientific">Legionella drozanskii LLAP-1</name>
    <dbReference type="NCBI Taxonomy" id="1212489"/>
    <lineage>
        <taxon>Bacteria</taxon>
        <taxon>Pseudomonadati</taxon>
        <taxon>Pseudomonadota</taxon>
        <taxon>Gammaproteobacteria</taxon>
        <taxon>Legionellales</taxon>
        <taxon>Legionellaceae</taxon>
        <taxon>Legionella</taxon>
    </lineage>
</organism>
<evidence type="ECO:0000313" key="2">
    <source>
        <dbReference type="Proteomes" id="UP000054736"/>
    </source>
</evidence>
<dbReference type="EMBL" id="LNXY01000020">
    <property type="protein sequence ID" value="KTC88080.1"/>
    <property type="molecule type" value="Genomic_DNA"/>
</dbReference>
<dbReference type="STRING" id="1212489.Ldro_1699"/>
<evidence type="ECO:0000313" key="1">
    <source>
        <dbReference type="EMBL" id="KTC88080.1"/>
    </source>
</evidence>
<protein>
    <submittedName>
        <fullName evidence="1">Uncharacterized protein</fullName>
    </submittedName>
</protein>
<dbReference type="PATRIC" id="fig|1212489.4.peg.1796"/>
<comment type="caution">
    <text evidence="1">The sequence shown here is derived from an EMBL/GenBank/DDBJ whole genome shotgun (WGS) entry which is preliminary data.</text>
</comment>
<proteinExistence type="predicted"/>
<sequence>MFFLDQFFGHTKKNKYKPIKPQIIRKVPDLFEVVNDFEDIGFADEEHRNVRKFKRNSDDSSQPELFYFKRADEKEVVLANYYRLLLGPDRAPKTTPVYKIVEGQYQYVGLLSKEIDGFRSTSSFYKENKKRYEEEKGIQYQEWAEMDCAGVLAISMVLGESDLNGINWGKNCNNQFVRIDFGHSGNYVFHNITSNDLLNLPIVRDYHPSQWPYKCYHQSDTTWDPYELAGINELEHFRNQEWKYLLKSILNQQLLKNINQAYAISEDCSKPLVKRLVELKKTLFKIPEFKEFIKENSQVIDEIAAEFEAYNDSVDADNGPQNTKVDIAAIRERHETIFNACRDNQTLEEEKDPLTSKKEFKLFKKAYFKQYNSEFFKNPWSTMKLALESGEKYTTMEQVRQYAQEHQSSRTYKVLHSSMQI</sequence>
<name>A0A0W0SXI9_9GAMM</name>
<dbReference type="AlphaFoldDB" id="A0A0W0SXI9"/>
<reference evidence="1 2" key="1">
    <citation type="submission" date="2015-11" db="EMBL/GenBank/DDBJ databases">
        <title>Genomic analysis of 38 Legionella species identifies large and diverse effector repertoires.</title>
        <authorList>
            <person name="Burstein D."/>
            <person name="Amaro F."/>
            <person name="Zusman T."/>
            <person name="Lifshitz Z."/>
            <person name="Cohen O."/>
            <person name="Gilbert J.A."/>
            <person name="Pupko T."/>
            <person name="Shuman H.A."/>
            <person name="Segal G."/>
        </authorList>
    </citation>
    <scope>NUCLEOTIDE SEQUENCE [LARGE SCALE GENOMIC DNA]</scope>
    <source>
        <strain evidence="1 2">ATCC 700990</strain>
    </source>
</reference>
<keyword evidence="2" id="KW-1185">Reference proteome</keyword>
<accession>A0A0W0SXI9</accession>